<feature type="signal peptide" evidence="1">
    <location>
        <begin position="1"/>
        <end position="28"/>
    </location>
</feature>
<organism evidence="2 3">
    <name type="scientific">Parvibaculum sedimenti</name>
    <dbReference type="NCBI Taxonomy" id="2608632"/>
    <lineage>
        <taxon>Bacteria</taxon>
        <taxon>Pseudomonadati</taxon>
        <taxon>Pseudomonadota</taxon>
        <taxon>Alphaproteobacteria</taxon>
        <taxon>Hyphomicrobiales</taxon>
        <taxon>Parvibaculaceae</taxon>
        <taxon>Parvibaculum</taxon>
    </lineage>
</organism>
<accession>A0A6N6VKP4</accession>
<evidence type="ECO:0000256" key="1">
    <source>
        <dbReference type="SAM" id="SignalP"/>
    </source>
</evidence>
<keyword evidence="3" id="KW-1185">Reference proteome</keyword>
<dbReference type="InterPro" id="IPR010412">
    <property type="entry name" value="DUF1007"/>
</dbReference>
<dbReference type="EMBL" id="WESC01000010">
    <property type="protein sequence ID" value="KAB7739505.1"/>
    <property type="molecule type" value="Genomic_DNA"/>
</dbReference>
<sequence>MLSKFPAKARCLSIALFLWMSGLTPALAHPHVWIDMKTDLAFNDQRQLTALTVTWTFDEFYSAFAVEDFKKTSDGGYATSDLNKLVDVNLTNLKDWNYFTEVTANGKQVKFGTAKNAGASYDKKLGRFTMIFTVPLATPVAATAAAPVQFRIYDPSFYIAIDYVKTDPIHMISGAHDGCAVTTKIPNAEKIWTSLPESAFTGTKNAGLGRNFASTATLICK</sequence>
<comment type="caution">
    <text evidence="2">The sequence shown here is derived from an EMBL/GenBank/DDBJ whole genome shotgun (WGS) entry which is preliminary data.</text>
</comment>
<feature type="chain" id="PRO_5026735640" evidence="1">
    <location>
        <begin position="29"/>
        <end position="221"/>
    </location>
</feature>
<name>A0A6N6VKP4_9HYPH</name>
<dbReference type="RefSeq" id="WP_152216676.1">
    <property type="nucleotide sequence ID" value="NZ_JBAQYD010000099.1"/>
</dbReference>
<evidence type="ECO:0000313" key="3">
    <source>
        <dbReference type="Proteomes" id="UP000468901"/>
    </source>
</evidence>
<evidence type="ECO:0000313" key="2">
    <source>
        <dbReference type="EMBL" id="KAB7739505.1"/>
    </source>
</evidence>
<reference evidence="2 3" key="1">
    <citation type="submission" date="2019-09" db="EMBL/GenBank/DDBJ databases">
        <title>Parvibaculum sedimenti sp. nov., isolated from sediment.</title>
        <authorList>
            <person name="Wang Y."/>
        </authorList>
    </citation>
    <scope>NUCLEOTIDE SEQUENCE [LARGE SCALE GENOMIC DNA]</scope>
    <source>
        <strain evidence="2 3">HXT-9</strain>
    </source>
</reference>
<dbReference type="Pfam" id="PF06226">
    <property type="entry name" value="DUF1007"/>
    <property type="match status" value="1"/>
</dbReference>
<protein>
    <submittedName>
        <fullName evidence="2">DUF1007 family protein</fullName>
    </submittedName>
</protein>
<proteinExistence type="predicted"/>
<gene>
    <name evidence="2" type="ORF">F2P47_12360</name>
</gene>
<dbReference type="AlphaFoldDB" id="A0A6N6VKP4"/>
<dbReference type="Proteomes" id="UP000468901">
    <property type="component" value="Unassembled WGS sequence"/>
</dbReference>
<keyword evidence="1" id="KW-0732">Signal</keyword>